<dbReference type="InParanoid" id="Q4DGI8"/>
<feature type="compositionally biased region" description="Polar residues" evidence="1">
    <location>
        <begin position="73"/>
        <end position="89"/>
    </location>
</feature>
<protein>
    <submittedName>
        <fullName evidence="2">Uncharacterized protein</fullName>
    </submittedName>
</protein>
<keyword evidence="3" id="KW-1185">Reference proteome</keyword>
<feature type="compositionally biased region" description="Polar residues" evidence="1">
    <location>
        <begin position="123"/>
        <end position="141"/>
    </location>
</feature>
<dbReference type="Proteomes" id="UP000002296">
    <property type="component" value="Unassembled WGS sequence"/>
</dbReference>
<sequence>MQIHHPHLQLAVLTRKATKTTLAQRILNSLSWETFSRIKDTGKKAVASTSRGEGSRLPLTTVEEMSVVMTKGDSGSSTAAATVMQSDTGTEGAPATNHPNRPSTEGATPPGTNSDGEAASANKYDTVSQTAGSTAAPTTNAKADDTTKPGDSDSGTAASHTTAFLLRLTLRVRLLRWCPGLHEVVCAEYERRPKANELLL</sequence>
<dbReference type="RefSeq" id="XP_813501.1">
    <property type="nucleotide sequence ID" value="XM_808408.1"/>
</dbReference>
<dbReference type="AlphaFoldDB" id="Q4DGI8"/>
<organism evidence="2 3">
    <name type="scientific">Trypanosoma cruzi (strain CL Brener)</name>
    <dbReference type="NCBI Taxonomy" id="353153"/>
    <lineage>
        <taxon>Eukaryota</taxon>
        <taxon>Discoba</taxon>
        <taxon>Euglenozoa</taxon>
        <taxon>Kinetoplastea</taxon>
        <taxon>Metakinetoplastina</taxon>
        <taxon>Trypanosomatida</taxon>
        <taxon>Trypanosomatidae</taxon>
        <taxon>Trypanosoma</taxon>
        <taxon>Schizotrypanum</taxon>
    </lineage>
</organism>
<evidence type="ECO:0000313" key="3">
    <source>
        <dbReference type="Proteomes" id="UP000002296"/>
    </source>
</evidence>
<feature type="region of interest" description="Disordered" evidence="1">
    <location>
        <begin position="70"/>
        <end position="157"/>
    </location>
</feature>
<evidence type="ECO:0000256" key="1">
    <source>
        <dbReference type="SAM" id="MobiDB-lite"/>
    </source>
</evidence>
<evidence type="ECO:0000313" key="2">
    <source>
        <dbReference type="EMBL" id="EAN91650.1"/>
    </source>
</evidence>
<comment type="caution">
    <text evidence="2">The sequence shown here is derived from an EMBL/GenBank/DDBJ whole genome shotgun (WGS) entry which is preliminary data.</text>
</comment>
<proteinExistence type="predicted"/>
<accession>Q4DGI8</accession>
<feature type="compositionally biased region" description="Basic and acidic residues" evidence="1">
    <location>
        <begin position="142"/>
        <end position="151"/>
    </location>
</feature>
<gene>
    <name evidence="2" type="ORF">Tc00.1047053511625.160</name>
</gene>
<feature type="compositionally biased region" description="Polar residues" evidence="1">
    <location>
        <begin position="97"/>
        <end position="115"/>
    </location>
</feature>
<dbReference type="PaxDb" id="353153-Q4DGI8"/>
<name>Q4DGI8_TRYCC</name>
<dbReference type="GeneID" id="3544878"/>
<dbReference type="EMBL" id="AAHK01000506">
    <property type="protein sequence ID" value="EAN91650.1"/>
    <property type="molecule type" value="Genomic_DNA"/>
</dbReference>
<dbReference type="KEGG" id="tcr:511625.160"/>
<reference evidence="2 3" key="1">
    <citation type="journal article" date="2005" name="Science">
        <title>The genome sequence of Trypanosoma cruzi, etiologic agent of Chagas disease.</title>
        <authorList>
            <person name="El-Sayed N.M."/>
            <person name="Myler P.J."/>
            <person name="Bartholomeu D.C."/>
            <person name="Nilsson D."/>
            <person name="Aggarwal G."/>
            <person name="Tran A.N."/>
            <person name="Ghedin E."/>
            <person name="Worthey E.A."/>
            <person name="Delcher A.L."/>
            <person name="Blandin G."/>
            <person name="Westenberger S.J."/>
            <person name="Caler E."/>
            <person name="Cerqueira G.C."/>
            <person name="Branche C."/>
            <person name="Haas B."/>
            <person name="Anupama A."/>
            <person name="Arner E."/>
            <person name="Aslund L."/>
            <person name="Attipoe P."/>
            <person name="Bontempi E."/>
            <person name="Bringaud F."/>
            <person name="Burton P."/>
            <person name="Cadag E."/>
            <person name="Campbell D.A."/>
            <person name="Carrington M."/>
            <person name="Crabtree J."/>
            <person name="Darban H."/>
            <person name="da Silveira J.F."/>
            <person name="de Jong P."/>
            <person name="Edwards K."/>
            <person name="Englund P.T."/>
            <person name="Fazelina G."/>
            <person name="Feldblyum T."/>
            <person name="Ferella M."/>
            <person name="Frasch A.C."/>
            <person name="Gull K."/>
            <person name="Horn D."/>
            <person name="Hou L."/>
            <person name="Huang Y."/>
            <person name="Kindlund E."/>
            <person name="Klingbeil M."/>
            <person name="Kluge S."/>
            <person name="Koo H."/>
            <person name="Lacerda D."/>
            <person name="Levin M.J."/>
            <person name="Lorenzi H."/>
            <person name="Louie T."/>
            <person name="Machado C.R."/>
            <person name="McCulloch R."/>
            <person name="McKenna A."/>
            <person name="Mizuno Y."/>
            <person name="Mottram J.C."/>
            <person name="Nelson S."/>
            <person name="Ochaya S."/>
            <person name="Osoegawa K."/>
            <person name="Pai G."/>
            <person name="Parsons M."/>
            <person name="Pentony M."/>
            <person name="Pettersson U."/>
            <person name="Pop M."/>
            <person name="Ramirez J.L."/>
            <person name="Rinta J."/>
            <person name="Robertson L."/>
            <person name="Salzberg S.L."/>
            <person name="Sanchez D.O."/>
            <person name="Seyler A."/>
            <person name="Sharma R."/>
            <person name="Shetty J."/>
            <person name="Simpson A.J."/>
            <person name="Sisk E."/>
            <person name="Tammi M.T."/>
            <person name="Tarleton R."/>
            <person name="Teixeira S."/>
            <person name="Van Aken S."/>
            <person name="Vogt C."/>
            <person name="Ward P.N."/>
            <person name="Wickstead B."/>
            <person name="Wortman J."/>
            <person name="White O."/>
            <person name="Fraser C.M."/>
            <person name="Stuart K.D."/>
            <person name="Andersson B."/>
        </authorList>
    </citation>
    <scope>NUCLEOTIDE SEQUENCE [LARGE SCALE GENOMIC DNA]</scope>
    <source>
        <strain evidence="2 3">CL Brener</strain>
    </source>
</reference>